<reference evidence="1 2" key="1">
    <citation type="submission" date="2023-03" db="EMBL/GenBank/DDBJ databases">
        <title>High recombination rates correlate with genetic variation in Cardiocondyla obscurior ants.</title>
        <authorList>
            <person name="Errbii M."/>
        </authorList>
    </citation>
    <scope>NUCLEOTIDE SEQUENCE [LARGE SCALE GENOMIC DNA]</scope>
    <source>
        <strain evidence="1">Alpha-2009</strain>
        <tissue evidence="1">Whole body</tissue>
    </source>
</reference>
<proteinExistence type="predicted"/>
<protein>
    <recommendedName>
        <fullName evidence="3">THAP-type domain-containing protein</fullName>
    </recommendedName>
</protein>
<name>A0AAW2GSL1_9HYME</name>
<accession>A0AAW2GSL1</accession>
<evidence type="ECO:0000313" key="1">
    <source>
        <dbReference type="EMBL" id="KAL0130279.1"/>
    </source>
</evidence>
<evidence type="ECO:0008006" key="3">
    <source>
        <dbReference type="Google" id="ProtNLM"/>
    </source>
</evidence>
<evidence type="ECO:0000313" key="2">
    <source>
        <dbReference type="Proteomes" id="UP001430953"/>
    </source>
</evidence>
<gene>
    <name evidence="1" type="ORF">PUN28_002115</name>
</gene>
<organism evidence="1 2">
    <name type="scientific">Cardiocondyla obscurior</name>
    <dbReference type="NCBI Taxonomy" id="286306"/>
    <lineage>
        <taxon>Eukaryota</taxon>
        <taxon>Metazoa</taxon>
        <taxon>Ecdysozoa</taxon>
        <taxon>Arthropoda</taxon>
        <taxon>Hexapoda</taxon>
        <taxon>Insecta</taxon>
        <taxon>Pterygota</taxon>
        <taxon>Neoptera</taxon>
        <taxon>Endopterygota</taxon>
        <taxon>Hymenoptera</taxon>
        <taxon>Apocrita</taxon>
        <taxon>Aculeata</taxon>
        <taxon>Formicoidea</taxon>
        <taxon>Formicidae</taxon>
        <taxon>Myrmicinae</taxon>
        <taxon>Cardiocondyla</taxon>
    </lineage>
</organism>
<dbReference type="EMBL" id="JADYXP020000002">
    <property type="protein sequence ID" value="KAL0130279.1"/>
    <property type="molecule type" value="Genomic_DNA"/>
</dbReference>
<keyword evidence="2" id="KW-1185">Reference proteome</keyword>
<comment type="caution">
    <text evidence="1">The sequence shown here is derived from an EMBL/GenBank/DDBJ whole genome shotgun (WGS) entry which is preliminary data.</text>
</comment>
<dbReference type="SUPFAM" id="SSF57716">
    <property type="entry name" value="Glucocorticoid receptor-like (DNA-binding domain)"/>
    <property type="match status" value="1"/>
</dbReference>
<dbReference type="Proteomes" id="UP001430953">
    <property type="component" value="Unassembled WGS sequence"/>
</dbReference>
<sequence length="135" mass="16284">MVRACSVFTCTSRLDIRENWIKNLILKPHKEDDIFKLRVCYKHFKESNYTNSNKYRKLNICDENIQQNSTVLQEHQHEFTVQIETNIKILSQQQEKQQQIAQKNHLSPKARILYDNNIKLQALKRRMMKVIKRLK</sequence>
<dbReference type="AlphaFoldDB" id="A0AAW2GSL1"/>